<dbReference type="Pfam" id="PF06605">
    <property type="entry name" value="Prophage_tail"/>
    <property type="match status" value="1"/>
</dbReference>
<dbReference type="EMBL" id="JAGZLW010000005">
    <property type="protein sequence ID" value="MBS4947536.1"/>
    <property type="molecule type" value="Genomic_DNA"/>
</dbReference>
<protein>
    <submittedName>
        <fullName evidence="3">Phage tail protein</fullName>
    </submittedName>
</protein>
<dbReference type="InterPro" id="IPR007119">
    <property type="entry name" value="Phage_tail_spike_N"/>
</dbReference>
<dbReference type="Pfam" id="PF13884">
    <property type="entry name" value="Peptidase_S74"/>
    <property type="match status" value="1"/>
</dbReference>
<feature type="domain" description="Peptidase S74" evidence="2">
    <location>
        <begin position="1517"/>
        <end position="1609"/>
    </location>
</feature>
<keyword evidence="1" id="KW-0175">Coiled coil</keyword>
<reference evidence="3" key="1">
    <citation type="submission" date="2021-02" db="EMBL/GenBank/DDBJ databases">
        <title>Infant gut strain persistence is associated with maternal origin, phylogeny, and functional potential including surface adhesion and iron acquisition.</title>
        <authorList>
            <person name="Lou Y.C."/>
        </authorList>
    </citation>
    <scope>NUCLEOTIDE SEQUENCE</scope>
    <source>
        <strain evidence="3">L3_114_025G1_dasL3_114_025G1_concoct_29</strain>
    </source>
</reference>
<comment type="caution">
    <text evidence="3">The sequence shown here is derived from an EMBL/GenBank/DDBJ whole genome shotgun (WGS) entry which is preliminary data.</text>
</comment>
<dbReference type="NCBIfam" id="TIGR01665">
    <property type="entry name" value="put_anti_recept"/>
    <property type="match status" value="1"/>
</dbReference>
<dbReference type="PROSITE" id="PS51688">
    <property type="entry name" value="ICA"/>
    <property type="match status" value="1"/>
</dbReference>
<dbReference type="InterPro" id="IPR010572">
    <property type="entry name" value="Tail_dom"/>
</dbReference>
<dbReference type="InterPro" id="IPR030392">
    <property type="entry name" value="S74_ICA"/>
</dbReference>
<evidence type="ECO:0000256" key="1">
    <source>
        <dbReference type="SAM" id="Coils"/>
    </source>
</evidence>
<feature type="coiled-coil region" evidence="1">
    <location>
        <begin position="715"/>
        <end position="742"/>
    </location>
</feature>
<name>A0A942X7Z9_STRMT</name>
<accession>A0A942X7Z9</accession>
<proteinExistence type="predicted"/>
<sequence length="1610" mass="181395">MIYLTEGNTPLNEAYNDEIVQERNNTYQLTFRFPTSDPKWELLKEETFLTADDLHGEQDFYIFEVEKQQGYIQVYANQVISLLNNYIVSSIDVDRVSSTKVLSAFAGSITRANPFSFFSDIDDRHTLNIKDKNAMEVLAKDKHSILGQWGGDMVRNGYNLRLLKNGGSENESLFMYKKNLSSYQHKTSTKSLKTRITFKTTVKGEGEKAPDVDYVVVIDSPLLGKYSQIYEAVVEVNNQNVKDQVSLIEYGKQYFRTSMCDMLEDNLEISVVGQSDVAVRMFDVVSIYHEWYGLDVRKKITKYTYSPMAKRLKSIGFGTFQSSLANAIGGIVNDAVLNESQNLHKIFEERLKKEIANADRAFDAEFAKREKDITDGIELAKAKAEEVKQELSDAISQRFDSFDNGPLKEAKRKAEEALKNAGASSSLAQEAKRIGLDSVARLEAFKSQTMSAQTALSGDLDVLKRTIANDIRPKQAQAEAEIAKQVEALNKTKNELAGVKSAQATYEETTTRRLSELTNLANGKASKSELTQTAEELASRIANVKVGGRNYYRDSEKIRTSKRFFSFPLYPYLTQENVGETWTLSFDLKINEGGEIRPLHFYHYQNNRFGLKASADITPSKEWERFTFTGPVIFPNDDPRYSRGEMALYDYGGNNNYSVRRIKLEKGTLATDWSPALEDIEGQLSTVESNFRQRADSLDASVRSLTEGLRTKADISELNVTAENIRQSVKSLETSMQNKLDQKLSLAEFEVRAGSIRQEILNATKDKADKTLVVAEAGKLREEFSNLRVGGRNYYRDSEKVRTSTRFFSFPLHLYLTQENVGETWTLSFDLKINEGGEIRPLLFYHYQTNRFGLKASANITPSKEWQRFTFTGPVIFPNDDPRYSRGEMALYDYGGNNNYSVRRIKLEKGTLATDWSPAIEDTDGLITEAKAIFERTAQGLRTDLSAIQEYVNKDGQRQEALQRYTREESAKQATAVRELVNRDFVGKSTYQEDVRGLERRFEAITNPQNGSIAAQIANYKKSVDGRFADISSLLSGKANQSDFQRVKETSQLYERILGNTENGIADKIARMTMTNQLFQVEVGKAFAEHQNLFLTSTLTKGFLGNNGIISVANATQKEVTSDFISVDPNEKIIFQHWVTLPENGMAWTAWQFFDKNKNPIDSRKPGLNAYKTTVGKQHNINQITVPTNAYFVRFSARMYDDGLIKVEKGSAPSDYSVAPNDALEAVKTVQSQLAGSWAVQNINSAGDIISGINLGANGHNRFDGKLTHITGETLIDNAVIKSAMVDKLKTANFEAGSVTTKILDAEAVTADKVRFDDAFIRKMIANEAFINQLTSKRIFATKVESVVSSSTFLEAYQGRIGGFTIGRFDQGRGRWISGINQFSVGMGNGEGGSYNGENTAFWANWGYSWDYPGPNAWYVTTSGNMYCRNGADFHGKVDFSNRSTVNFYSQPSFSNGAVINGSLRVSGRITYSGGEWLYSSIYNKLWKDNSQGGEWLYLDRQGNSGRDWIEMNKRISDRRYKSNIQDSQVSGLDVIEKLKTYSYRKEYDGKVEDISCGIMAQDVQKYAPEAFFENPDGAYSYRTFELVPYLIKAIQELNQKIEKMEKTIA</sequence>
<evidence type="ECO:0000259" key="2">
    <source>
        <dbReference type="PROSITE" id="PS51688"/>
    </source>
</evidence>
<evidence type="ECO:0000313" key="4">
    <source>
        <dbReference type="Proteomes" id="UP000759590"/>
    </source>
</evidence>
<gene>
    <name evidence="3" type="ORF">KHZ51_02320</name>
</gene>
<organism evidence="3 4">
    <name type="scientific">Streptococcus mitis</name>
    <dbReference type="NCBI Taxonomy" id="28037"/>
    <lineage>
        <taxon>Bacteria</taxon>
        <taxon>Bacillati</taxon>
        <taxon>Bacillota</taxon>
        <taxon>Bacilli</taxon>
        <taxon>Lactobacillales</taxon>
        <taxon>Streptococcaceae</taxon>
        <taxon>Streptococcus</taxon>
        <taxon>Streptococcus mitis group</taxon>
    </lineage>
</organism>
<evidence type="ECO:0000313" key="3">
    <source>
        <dbReference type="EMBL" id="MBS4947536.1"/>
    </source>
</evidence>
<dbReference type="Proteomes" id="UP000759590">
    <property type="component" value="Unassembled WGS sequence"/>
</dbReference>